<keyword evidence="5" id="KW-1185">Reference proteome</keyword>
<dbReference type="InterPro" id="IPR050557">
    <property type="entry name" value="RTX_toxin/Mannuronan_C5-epim"/>
</dbReference>
<dbReference type="PANTHER" id="PTHR38340">
    <property type="entry name" value="S-LAYER PROTEIN"/>
    <property type="match status" value="1"/>
</dbReference>
<sequence>MGNDGADTLDGGGGSDRLIGGLGSDVFVAASWSDFDGDTITDFSAGDSLLIRSADLTSEFNGLNATGTLASNGTTLTFEGVMSGVWRASFDGTDTTLMLSPSDATSTVTAGAGVTEPVALATTADTAEEAVSVFDFTIADVGTADGLATTVSQVVVSAAGSTGDPSKVVWRLDGPDARNVTGAYNANAKTITFSGLNISVTDHTGETYTVKAHYNDNSGLTEGQLFKLSVNGSSSFTVGETGSQMASGQAAVDNGTGTAVDVTATTLVFGSEPTASTSGQSFSQQPVVRAVDVAGNIDTDFTGTVTIGEDAAGSLSGTTSVNAVAGVATFSDLAYAATVDRESFTLSANAAGLTGANSGAVTSDVVGTRLVFDPQPVPTAATTGTAMTFMTAPVVKVVNAAGIVDTDFNDAVTLRVTAAGGGAVPGTVTALGGVAGDRNSADTLVELRAVNGIATFTGLGLTYTVTDGNPDSVVLHATADDITAGESSSITVNTIPSPPPASSDDGGGSMVDGVPVQTGTQSNGDGTTSTIITVPVVTAGRTESVGNNGVADIPLASSGDSTVLAAELPTGYGLTASGSSTPKAAGNSLTDLIREIKAHTTAGSSDQAQLTGGGGGFLQGLPVDTPLLVQTISPSVAFGSTTAPEAPLVISGTPAAAGGPQTALVIDGRGLPTGSAIQLQNVTFAAVIGAVTVTGGDGSQMVWGDGANQTILLGADDDTLHGGGGDDFVGSKTGNDVLYGDDGNDTVQGGEEQDRLFGNTGSDLLFGNTGADTLFGGRGEDLLHGGRDDDRLSGDFGADTLNGDQGNDVLTGGLSDGGLADLSGDLLFGNSGADLLFGNAGADTLYGGQDADTLFGGLDNDLLFGDFGDDVLAGDRGADTLSGGAGADLFVFASGSGKDVITDFQAAEGDRLRLADGQGYSLRSDGAGNAVIVFSTEDEVLLRGVSQAQVQAGWFVTG</sequence>
<feature type="compositionally biased region" description="Polar residues" evidence="3">
    <location>
        <begin position="517"/>
        <end position="526"/>
    </location>
</feature>
<feature type="region of interest" description="Disordered" evidence="3">
    <location>
        <begin position="487"/>
        <end position="529"/>
    </location>
</feature>
<comment type="subcellular location">
    <subcellularLocation>
        <location evidence="1">Secreted</location>
    </subcellularLocation>
</comment>
<keyword evidence="2" id="KW-0964">Secreted</keyword>
<evidence type="ECO:0000256" key="1">
    <source>
        <dbReference type="ARBA" id="ARBA00004613"/>
    </source>
</evidence>
<dbReference type="EMBL" id="JAUSVU010000023">
    <property type="protein sequence ID" value="MDQ0536130.1"/>
    <property type="molecule type" value="Genomic_DNA"/>
</dbReference>
<dbReference type="SUPFAM" id="SSF51120">
    <property type="entry name" value="beta-Roll"/>
    <property type="match status" value="3"/>
</dbReference>
<reference evidence="4 5" key="1">
    <citation type="submission" date="2023-07" db="EMBL/GenBank/DDBJ databases">
        <title>Genomic Encyclopedia of Type Strains, Phase IV (KMG-IV): sequencing the most valuable type-strain genomes for metagenomic binning, comparative biology and taxonomic classification.</title>
        <authorList>
            <person name="Goeker M."/>
        </authorList>
    </citation>
    <scope>NUCLEOTIDE SEQUENCE [LARGE SCALE GENOMIC DNA]</scope>
    <source>
        <strain evidence="4 5">DSM 19922</strain>
    </source>
</reference>
<evidence type="ECO:0008006" key="6">
    <source>
        <dbReference type="Google" id="ProtNLM"/>
    </source>
</evidence>
<name>A0ABU0MRP7_9PROT</name>
<dbReference type="PRINTS" id="PR00313">
    <property type="entry name" value="CABNDNGRPT"/>
</dbReference>
<dbReference type="InterPro" id="IPR001343">
    <property type="entry name" value="Hemolysn_Ca-bd"/>
</dbReference>
<dbReference type="PROSITE" id="PS00330">
    <property type="entry name" value="HEMOLYSIN_CALCIUM"/>
    <property type="match status" value="4"/>
</dbReference>
<organism evidence="4 5">
    <name type="scientific">Azospirillum picis</name>
    <dbReference type="NCBI Taxonomy" id="488438"/>
    <lineage>
        <taxon>Bacteria</taxon>
        <taxon>Pseudomonadati</taxon>
        <taxon>Pseudomonadota</taxon>
        <taxon>Alphaproteobacteria</taxon>
        <taxon>Rhodospirillales</taxon>
        <taxon>Azospirillaceae</taxon>
        <taxon>Azospirillum</taxon>
    </lineage>
</organism>
<dbReference type="InterPro" id="IPR018511">
    <property type="entry name" value="Hemolysin-typ_Ca-bd_CS"/>
</dbReference>
<gene>
    <name evidence="4" type="ORF">QO018_005021</name>
</gene>
<protein>
    <recommendedName>
        <fullName evidence="6">Calcium-binding protein</fullName>
    </recommendedName>
</protein>
<dbReference type="Pfam" id="PF00353">
    <property type="entry name" value="HemolysinCabind"/>
    <property type="match status" value="6"/>
</dbReference>
<evidence type="ECO:0000313" key="5">
    <source>
        <dbReference type="Proteomes" id="UP001244552"/>
    </source>
</evidence>
<accession>A0ABU0MRP7</accession>
<evidence type="ECO:0000256" key="2">
    <source>
        <dbReference type="ARBA" id="ARBA00022525"/>
    </source>
</evidence>
<proteinExistence type="predicted"/>
<evidence type="ECO:0000313" key="4">
    <source>
        <dbReference type="EMBL" id="MDQ0536130.1"/>
    </source>
</evidence>
<comment type="caution">
    <text evidence="4">The sequence shown here is derived from an EMBL/GenBank/DDBJ whole genome shotgun (WGS) entry which is preliminary data.</text>
</comment>
<dbReference type="Proteomes" id="UP001244552">
    <property type="component" value="Unassembled WGS sequence"/>
</dbReference>
<evidence type="ECO:0000256" key="3">
    <source>
        <dbReference type="SAM" id="MobiDB-lite"/>
    </source>
</evidence>
<dbReference type="Gene3D" id="2.150.10.10">
    <property type="entry name" value="Serralysin-like metalloprotease, C-terminal"/>
    <property type="match status" value="4"/>
</dbReference>
<dbReference type="InterPro" id="IPR011049">
    <property type="entry name" value="Serralysin-like_metalloprot_C"/>
</dbReference>
<dbReference type="PANTHER" id="PTHR38340:SF1">
    <property type="entry name" value="S-LAYER PROTEIN"/>
    <property type="match status" value="1"/>
</dbReference>